<sequence length="772" mass="87503">MNIQPINQETVHRICSSQVVLTLAVAVKELVENAVDAGATCVEIKLREYGMKLIEVTDNGNGVKEEDFAGLTLKHHTSKIRKFEDLAHNVHTFGFRGEALSSLCALSRLTVTTRHKDADVATKIQYNHQGQILHRTLCARKIGTTVVLEDLFITLPVRHKEFCRSIKKEFYKMMQILNAYCIISAGVKISCYNTVKDDGQRSLVMSTNGSLNMIENISSVFGSKQSNILKRFVQVRPSSDHLEEFGSKISLESNPPFNVTGYISSCEHGHGRGSLDRQYYYVNERPCDLDKLSRLVNEVYHLYNKLQYPSVFLDIQMERGAADVNVTPDKRKVFLDYEPLLLATIKSSLITLWEPEVSLYNQQNLSEIEAKKHTSTVSAKPKTCEKRSFSEIYSKVKQEKDQKKRLCLQSFVHKLKHDQTMGPSAVDKSSEGKMEKTFTLGSDVTVPDSSLNTAPHDVTGTDSSLNSAPHDVTVTDSSLNTVHDVTVPLSKSCDDEASGPCDLEIADEFISASQSYRLDAPNTRRRQELSVQFSLQSIKDRYRSSTDASAKSLNCPLFRAKITPEQNTDAESELKKSISKSDFSKMEVLGQFNHGFIISRLHGDLFIIDQHATDEKYNFEMLQQHTVIKRQALLIPKPLDLSSTNELLLMDHIDVFHKNGFEFVIDKEAEPTKRVLLKTQPVSKNWSFGKDDIDEILYMLRESPERFFRPSRVRAMFASRACRKSVMIGKPLSVQEMRRIVQHMGEIEQPWNCPHGRPTMRHLVNLELLTEN</sequence>
<dbReference type="SMART" id="SM00853">
    <property type="entry name" value="MutL_C"/>
    <property type="match status" value="1"/>
</dbReference>
<evidence type="ECO:0000259" key="4">
    <source>
        <dbReference type="SMART" id="SM01340"/>
    </source>
</evidence>
<dbReference type="AlphaFoldDB" id="A0A7J7J3D4"/>
<dbReference type="SUPFAM" id="SSF118116">
    <property type="entry name" value="DNA mismatch repair protein MutL"/>
    <property type="match status" value="1"/>
</dbReference>
<dbReference type="NCBIfam" id="TIGR00585">
    <property type="entry name" value="mutl"/>
    <property type="match status" value="1"/>
</dbReference>
<dbReference type="InterPro" id="IPR014762">
    <property type="entry name" value="DNA_mismatch_repair_CS"/>
</dbReference>
<dbReference type="PANTHER" id="PTHR10073:SF52">
    <property type="entry name" value="MISMATCH REPAIR ENDONUCLEASE PMS2"/>
    <property type="match status" value="1"/>
</dbReference>
<dbReference type="Pfam" id="PF08676">
    <property type="entry name" value="MutL_C"/>
    <property type="match status" value="1"/>
</dbReference>
<dbReference type="InterPro" id="IPR014721">
    <property type="entry name" value="Ribsml_uS5_D2-typ_fold_subgr"/>
</dbReference>
<dbReference type="Proteomes" id="UP000593567">
    <property type="component" value="Unassembled WGS sequence"/>
</dbReference>
<dbReference type="OrthoDB" id="10254304at2759"/>
<comment type="caution">
    <text evidence="5">The sequence shown here is derived from an EMBL/GenBank/DDBJ whole genome shotgun (WGS) entry which is preliminary data.</text>
</comment>
<evidence type="ECO:0000313" key="5">
    <source>
        <dbReference type="EMBL" id="KAF6019948.1"/>
    </source>
</evidence>
<organism evidence="5 6">
    <name type="scientific">Bugula neritina</name>
    <name type="common">Brown bryozoan</name>
    <name type="synonym">Sertularia neritina</name>
    <dbReference type="NCBI Taxonomy" id="10212"/>
    <lineage>
        <taxon>Eukaryota</taxon>
        <taxon>Metazoa</taxon>
        <taxon>Spiralia</taxon>
        <taxon>Lophotrochozoa</taxon>
        <taxon>Bryozoa</taxon>
        <taxon>Gymnolaemata</taxon>
        <taxon>Cheilostomatida</taxon>
        <taxon>Flustrina</taxon>
        <taxon>Buguloidea</taxon>
        <taxon>Bugulidae</taxon>
        <taxon>Bugula</taxon>
    </lineage>
</organism>
<dbReference type="GO" id="GO:0016887">
    <property type="term" value="F:ATP hydrolysis activity"/>
    <property type="evidence" value="ECO:0007669"/>
    <property type="project" value="InterPro"/>
</dbReference>
<dbReference type="InterPro" id="IPR020568">
    <property type="entry name" value="Ribosomal_Su5_D2-typ_SF"/>
</dbReference>
<comment type="similarity">
    <text evidence="1">Belongs to the DNA mismatch repair MutL/HexB family.</text>
</comment>
<dbReference type="InterPro" id="IPR037198">
    <property type="entry name" value="MutL_C_sf"/>
</dbReference>
<dbReference type="InterPro" id="IPR002099">
    <property type="entry name" value="MutL/Mlh/PMS"/>
</dbReference>
<name>A0A7J7J3D4_BUGNE</name>
<proteinExistence type="inferred from homology"/>
<dbReference type="Gene3D" id="3.30.1540.20">
    <property type="entry name" value="MutL, C-terminal domain, dimerisation subdomain"/>
    <property type="match status" value="1"/>
</dbReference>
<dbReference type="GO" id="GO:0006298">
    <property type="term" value="P:mismatch repair"/>
    <property type="evidence" value="ECO:0007669"/>
    <property type="project" value="InterPro"/>
</dbReference>
<protein>
    <recommendedName>
        <fullName evidence="7">PMS2</fullName>
    </recommendedName>
</protein>
<dbReference type="CDD" id="cd03484">
    <property type="entry name" value="MutL_Trans_hPMS_2_like"/>
    <property type="match status" value="1"/>
</dbReference>
<dbReference type="SMART" id="SM01340">
    <property type="entry name" value="DNA_mis_repair"/>
    <property type="match status" value="1"/>
</dbReference>
<evidence type="ECO:0000256" key="2">
    <source>
        <dbReference type="ARBA" id="ARBA00022763"/>
    </source>
</evidence>
<evidence type="ECO:0000256" key="1">
    <source>
        <dbReference type="ARBA" id="ARBA00006082"/>
    </source>
</evidence>
<dbReference type="FunFam" id="3.30.565.10:FF:000014">
    <property type="entry name" value="Mismatch repair endonuclease pms1, putative"/>
    <property type="match status" value="1"/>
</dbReference>
<dbReference type="InterPro" id="IPR042121">
    <property type="entry name" value="MutL_C_regsub"/>
</dbReference>
<dbReference type="CDD" id="cd16926">
    <property type="entry name" value="HATPase_MutL-MLH-PMS-like"/>
    <property type="match status" value="1"/>
</dbReference>
<dbReference type="Pfam" id="PF13589">
    <property type="entry name" value="HATPase_c_3"/>
    <property type="match status" value="1"/>
</dbReference>
<dbReference type="InterPro" id="IPR038973">
    <property type="entry name" value="MutL/Mlh/Pms-like"/>
</dbReference>
<dbReference type="InterPro" id="IPR036890">
    <property type="entry name" value="HATPase_C_sf"/>
</dbReference>
<dbReference type="GO" id="GO:0140664">
    <property type="term" value="F:ATP-dependent DNA damage sensor activity"/>
    <property type="evidence" value="ECO:0007669"/>
    <property type="project" value="InterPro"/>
</dbReference>
<keyword evidence="6" id="KW-1185">Reference proteome</keyword>
<dbReference type="PROSITE" id="PS00058">
    <property type="entry name" value="DNA_MISMATCH_REPAIR_1"/>
    <property type="match status" value="1"/>
</dbReference>
<dbReference type="FunFam" id="3.30.1370.100:FF:000001">
    <property type="entry name" value="Mismatch repair endonuclease pms1, putative"/>
    <property type="match status" value="1"/>
</dbReference>
<dbReference type="InterPro" id="IPR042120">
    <property type="entry name" value="MutL_C_dimsub"/>
</dbReference>
<dbReference type="GO" id="GO:0030983">
    <property type="term" value="F:mismatched DNA binding"/>
    <property type="evidence" value="ECO:0007669"/>
    <property type="project" value="InterPro"/>
</dbReference>
<dbReference type="Pfam" id="PF01119">
    <property type="entry name" value="DNA_mis_repair"/>
    <property type="match status" value="1"/>
</dbReference>
<dbReference type="Gene3D" id="3.30.230.10">
    <property type="match status" value="1"/>
</dbReference>
<dbReference type="EMBL" id="VXIV02003204">
    <property type="protein sequence ID" value="KAF6019948.1"/>
    <property type="molecule type" value="Genomic_DNA"/>
</dbReference>
<dbReference type="GO" id="GO:0005524">
    <property type="term" value="F:ATP binding"/>
    <property type="evidence" value="ECO:0007669"/>
    <property type="project" value="InterPro"/>
</dbReference>
<evidence type="ECO:0000259" key="3">
    <source>
        <dbReference type="SMART" id="SM00853"/>
    </source>
</evidence>
<dbReference type="InterPro" id="IPR014790">
    <property type="entry name" value="MutL_C"/>
</dbReference>
<feature type="domain" description="MutL C-terminal dimerisation" evidence="3">
    <location>
        <begin position="588"/>
        <end position="732"/>
    </location>
</feature>
<dbReference type="SUPFAM" id="SSF55874">
    <property type="entry name" value="ATPase domain of HSP90 chaperone/DNA topoisomerase II/histidine kinase"/>
    <property type="match status" value="1"/>
</dbReference>
<dbReference type="GO" id="GO:0032389">
    <property type="term" value="C:MutLalpha complex"/>
    <property type="evidence" value="ECO:0007669"/>
    <property type="project" value="TreeGrafter"/>
</dbReference>
<evidence type="ECO:0008006" key="7">
    <source>
        <dbReference type="Google" id="ProtNLM"/>
    </source>
</evidence>
<evidence type="ECO:0000313" key="6">
    <source>
        <dbReference type="Proteomes" id="UP000593567"/>
    </source>
</evidence>
<dbReference type="PANTHER" id="PTHR10073">
    <property type="entry name" value="DNA MISMATCH REPAIR PROTEIN MLH, PMS, MUTL"/>
    <property type="match status" value="1"/>
</dbReference>
<accession>A0A7J7J3D4</accession>
<dbReference type="Gene3D" id="3.30.1370.100">
    <property type="entry name" value="MutL, C-terminal domain, regulatory subdomain"/>
    <property type="match status" value="1"/>
</dbReference>
<reference evidence="5" key="1">
    <citation type="submission" date="2020-06" db="EMBL/GenBank/DDBJ databases">
        <title>Draft genome of Bugula neritina, a colonial animal packing powerful symbionts and potential medicines.</title>
        <authorList>
            <person name="Rayko M."/>
        </authorList>
    </citation>
    <scope>NUCLEOTIDE SEQUENCE [LARGE SCALE GENOMIC DNA]</scope>
    <source>
        <strain evidence="5">Kwan_BN1</strain>
    </source>
</reference>
<keyword evidence="2" id="KW-0227">DNA damage</keyword>
<feature type="domain" description="DNA mismatch repair protein S5" evidence="4">
    <location>
        <begin position="217"/>
        <end position="354"/>
    </location>
</feature>
<dbReference type="Gene3D" id="3.30.565.10">
    <property type="entry name" value="Histidine kinase-like ATPase, C-terminal domain"/>
    <property type="match status" value="1"/>
</dbReference>
<gene>
    <name evidence="5" type="ORF">EB796_021768</name>
</gene>
<dbReference type="SUPFAM" id="SSF54211">
    <property type="entry name" value="Ribosomal protein S5 domain 2-like"/>
    <property type="match status" value="1"/>
</dbReference>
<dbReference type="InterPro" id="IPR013507">
    <property type="entry name" value="DNA_mismatch_S5_2-like"/>
</dbReference>